<comment type="caution">
    <text evidence="2">The sequence shown here is derived from an EMBL/GenBank/DDBJ whole genome shotgun (WGS) entry which is preliminary data.</text>
</comment>
<proteinExistence type="predicted"/>
<feature type="signal peptide" evidence="1">
    <location>
        <begin position="1"/>
        <end position="22"/>
    </location>
</feature>
<keyword evidence="1" id="KW-0732">Signal</keyword>
<protein>
    <submittedName>
        <fullName evidence="2">Uncharacterized protein</fullName>
    </submittedName>
</protein>
<name>A0ABU9BWM6_9BURK</name>
<accession>A0ABU9BWM6</accession>
<dbReference type="InterPro" id="IPR058243">
    <property type="entry name" value="Phage_VG64"/>
</dbReference>
<dbReference type="RefSeq" id="WP_341428659.1">
    <property type="nucleotide sequence ID" value="NZ_JBBUTG010000026.1"/>
</dbReference>
<evidence type="ECO:0000313" key="2">
    <source>
        <dbReference type="EMBL" id="MEK8034231.1"/>
    </source>
</evidence>
<keyword evidence="3" id="KW-1185">Reference proteome</keyword>
<dbReference type="Pfam" id="PF25682">
    <property type="entry name" value="Phage_VG64"/>
    <property type="match status" value="1"/>
</dbReference>
<gene>
    <name evidence="2" type="ORF">AACH06_25680</name>
</gene>
<evidence type="ECO:0000256" key="1">
    <source>
        <dbReference type="SAM" id="SignalP"/>
    </source>
</evidence>
<feature type="chain" id="PRO_5045098527" evidence="1">
    <location>
        <begin position="23"/>
        <end position="129"/>
    </location>
</feature>
<dbReference type="Proteomes" id="UP001371218">
    <property type="component" value="Unassembled WGS sequence"/>
</dbReference>
<organism evidence="2 3">
    <name type="scientific">Ideonella lacteola</name>
    <dbReference type="NCBI Taxonomy" id="2984193"/>
    <lineage>
        <taxon>Bacteria</taxon>
        <taxon>Pseudomonadati</taxon>
        <taxon>Pseudomonadota</taxon>
        <taxon>Betaproteobacteria</taxon>
        <taxon>Burkholderiales</taxon>
        <taxon>Sphaerotilaceae</taxon>
        <taxon>Ideonella</taxon>
    </lineage>
</organism>
<evidence type="ECO:0000313" key="3">
    <source>
        <dbReference type="Proteomes" id="UP001371218"/>
    </source>
</evidence>
<reference evidence="2 3" key="1">
    <citation type="submission" date="2024-04" db="EMBL/GenBank/DDBJ databases">
        <title>Novel species of the genus Ideonella isolated from streams.</title>
        <authorList>
            <person name="Lu H."/>
        </authorList>
    </citation>
    <scope>NUCLEOTIDE SEQUENCE [LARGE SCALE GENOMIC DNA]</scope>
    <source>
        <strain evidence="2 3">DXS29W</strain>
    </source>
</reference>
<sequence>MKRFAAIMSLAVSLLSSGCSSDADLASQNLSKAADQFEINRRVVFYNGITGTYVLSIEGLCSLGNYDHDKRLSITCRVGPSEYKKHFLGLSDNVTFFVEQIDAAPADTYHYRVQFRPQEILPSVELKVG</sequence>
<dbReference type="PROSITE" id="PS51257">
    <property type="entry name" value="PROKAR_LIPOPROTEIN"/>
    <property type="match status" value="1"/>
</dbReference>
<dbReference type="EMBL" id="JBBUTG010000026">
    <property type="protein sequence ID" value="MEK8034231.1"/>
    <property type="molecule type" value="Genomic_DNA"/>
</dbReference>